<keyword evidence="4" id="KW-1185">Reference proteome</keyword>
<dbReference type="Proteomes" id="UP000697107">
    <property type="component" value="Unassembled WGS sequence"/>
</dbReference>
<dbReference type="Proteomes" id="UP000774804">
    <property type="component" value="Unassembled WGS sequence"/>
</dbReference>
<evidence type="ECO:0000313" key="4">
    <source>
        <dbReference type="Proteomes" id="UP000251314"/>
    </source>
</evidence>
<evidence type="ECO:0000313" key="2">
    <source>
        <dbReference type="EMBL" id="KAG2972071.1"/>
    </source>
</evidence>
<evidence type="ECO:0000313" key="3">
    <source>
        <dbReference type="EMBL" id="RAW30025.1"/>
    </source>
</evidence>
<dbReference type="VEuPathDB" id="FungiDB:PC110_g13609"/>
<dbReference type="EMBL" id="RCMI01001068">
    <property type="protein sequence ID" value="KAG2891403.1"/>
    <property type="molecule type" value="Genomic_DNA"/>
</dbReference>
<gene>
    <name evidence="3" type="ORF">PC110_g13609</name>
    <name evidence="1" type="ORF">PC115_g19216</name>
    <name evidence="2" type="ORF">PC118_g15897</name>
</gene>
<comment type="caution">
    <text evidence="3">The sequence shown here is derived from an EMBL/GenBank/DDBJ whole genome shotgun (WGS) entry which is preliminary data.</text>
</comment>
<sequence>MLQSRVWGSSDWQKKSDYRLVVAYMKLFLDGGFQLREGSEDYKDRVLEVGQRAESAVLIFLSGLEIRAKGGGSVLREMRK</sequence>
<reference evidence="3 4" key="1">
    <citation type="submission" date="2018-01" db="EMBL/GenBank/DDBJ databases">
        <title>Draft genome of the strawberry crown rot pathogen Phytophthora cactorum.</title>
        <authorList>
            <person name="Armitage A.D."/>
            <person name="Lysoe E."/>
            <person name="Nellist C.F."/>
            <person name="Harrison R.J."/>
            <person name="Brurberg M.B."/>
        </authorList>
    </citation>
    <scope>NUCLEOTIDE SEQUENCE [LARGE SCALE GENOMIC DNA]</scope>
    <source>
        <strain evidence="3 4">10300</strain>
    </source>
</reference>
<evidence type="ECO:0000313" key="1">
    <source>
        <dbReference type="EMBL" id="KAG2891403.1"/>
    </source>
</evidence>
<organism evidence="3 4">
    <name type="scientific">Phytophthora cactorum</name>
    <dbReference type="NCBI Taxonomy" id="29920"/>
    <lineage>
        <taxon>Eukaryota</taxon>
        <taxon>Sar</taxon>
        <taxon>Stramenopiles</taxon>
        <taxon>Oomycota</taxon>
        <taxon>Peronosporomycetes</taxon>
        <taxon>Peronosporales</taxon>
        <taxon>Peronosporaceae</taxon>
        <taxon>Phytophthora</taxon>
    </lineage>
</organism>
<reference evidence="1" key="2">
    <citation type="submission" date="2018-10" db="EMBL/GenBank/DDBJ databases">
        <title>Effector identification in a new, highly contiguous assembly of the strawberry crown rot pathogen Phytophthora cactorum.</title>
        <authorList>
            <person name="Armitage A.D."/>
            <person name="Nellist C.F."/>
            <person name="Bates H."/>
            <person name="Vickerstaff R.J."/>
            <person name="Harrison R.J."/>
        </authorList>
    </citation>
    <scope>NUCLEOTIDE SEQUENCE</scope>
    <source>
        <strain evidence="1">4032</strain>
        <strain evidence="2">P415</strain>
    </source>
</reference>
<dbReference type="Proteomes" id="UP000251314">
    <property type="component" value="Unassembled WGS sequence"/>
</dbReference>
<accession>A0A329RZV7</accession>
<dbReference type="OrthoDB" id="112166at2759"/>
<dbReference type="EMBL" id="MJFZ01000393">
    <property type="protein sequence ID" value="RAW30025.1"/>
    <property type="molecule type" value="Genomic_DNA"/>
</dbReference>
<dbReference type="EMBL" id="RCML01000635">
    <property type="protein sequence ID" value="KAG2972071.1"/>
    <property type="molecule type" value="Genomic_DNA"/>
</dbReference>
<dbReference type="AlphaFoldDB" id="A0A329RZV7"/>
<proteinExistence type="predicted"/>
<protein>
    <submittedName>
        <fullName evidence="3">Uncharacterized protein</fullName>
    </submittedName>
</protein>
<name>A0A329RZV7_9STRA</name>
<dbReference type="STRING" id="29920.A0A329RZV7"/>